<evidence type="ECO:0000313" key="1">
    <source>
        <dbReference type="EMBL" id="EHL97249.1"/>
    </source>
</evidence>
<keyword evidence="2" id="KW-1185">Reference proteome</keyword>
<reference evidence="1 2" key="1">
    <citation type="submission" date="2011-09" db="EMBL/GenBank/DDBJ databases">
        <authorList>
            <person name="Weinstock G."/>
            <person name="Sodergren E."/>
            <person name="Clifton S."/>
            <person name="Fulton L."/>
            <person name="Fulton B."/>
            <person name="Courtney L."/>
            <person name="Fronick C."/>
            <person name="Harrison M."/>
            <person name="Strong C."/>
            <person name="Farmer C."/>
            <person name="Delahaunty K."/>
            <person name="Markovic C."/>
            <person name="Hall O."/>
            <person name="Minx P."/>
            <person name="Tomlinson C."/>
            <person name="Mitreva M."/>
            <person name="Hou S."/>
            <person name="Chen J."/>
            <person name="Wollam A."/>
            <person name="Pepin K.H."/>
            <person name="Johnson M."/>
            <person name="Bhonagiri V."/>
            <person name="Zhang X."/>
            <person name="Suruliraj S."/>
            <person name="Warren W."/>
            <person name="Chinwalla A."/>
            <person name="Mardis E.R."/>
            <person name="Wilson R.K."/>
        </authorList>
    </citation>
    <scope>NUCLEOTIDE SEQUENCE [LARGE SCALE GENOMIC DNA]</scope>
    <source>
        <strain evidence="1 2">F0439</strain>
    </source>
</reference>
<comment type="caution">
    <text evidence="1">The sequence shown here is derived from an EMBL/GenBank/DDBJ whole genome shotgun (WGS) entry which is preliminary data.</text>
</comment>
<accession>G9ZQN2</accession>
<dbReference type="HOGENOM" id="CLU_2585299_0_0_9"/>
<dbReference type="PATRIC" id="fig|797515.3.peg.1861"/>
<sequence length="80" mass="9111">MNTNQLFLYLSHELKNEKNDHSIFNTGLTNGISIEVSGIQNIFCSADSLGKIGAHYELILRFDNLNKNENLEIGFQMEHL</sequence>
<organism evidence="1 2">
    <name type="scientific">Lentilactobacillus parafarraginis F0439</name>
    <dbReference type="NCBI Taxonomy" id="797515"/>
    <lineage>
        <taxon>Bacteria</taxon>
        <taxon>Bacillati</taxon>
        <taxon>Bacillota</taxon>
        <taxon>Bacilli</taxon>
        <taxon>Lactobacillales</taxon>
        <taxon>Lactobacillaceae</taxon>
        <taxon>Lentilactobacillus</taxon>
    </lineage>
</organism>
<dbReference type="RefSeq" id="WP_008213666.1">
    <property type="nucleotide sequence ID" value="NZ_JH415026.1"/>
</dbReference>
<proteinExistence type="predicted"/>
<gene>
    <name evidence="1" type="ORF">HMPREF9103_02039</name>
</gene>
<dbReference type="Proteomes" id="UP000004625">
    <property type="component" value="Unassembled WGS sequence"/>
</dbReference>
<dbReference type="AlphaFoldDB" id="G9ZQN2"/>
<name>G9ZQN2_9LACO</name>
<dbReference type="EMBL" id="AGEY01000141">
    <property type="protein sequence ID" value="EHL97249.1"/>
    <property type="molecule type" value="Genomic_DNA"/>
</dbReference>
<evidence type="ECO:0000313" key="2">
    <source>
        <dbReference type="Proteomes" id="UP000004625"/>
    </source>
</evidence>
<protein>
    <submittedName>
        <fullName evidence="1">Uncharacterized protein</fullName>
    </submittedName>
</protein>